<dbReference type="PANTHER" id="PTHR38099:SF1">
    <property type="entry name" value="LARGE RIBOSOMAL RNA SUBUNIT ACCUMULATION PROTEIN YCED"/>
    <property type="match status" value="1"/>
</dbReference>
<keyword evidence="4" id="KW-0690">Ribosome biogenesis</keyword>
<evidence type="ECO:0000313" key="8">
    <source>
        <dbReference type="EMBL" id="TID44632.1"/>
    </source>
</evidence>
<evidence type="ECO:0000313" key="7">
    <source>
        <dbReference type="EMBL" id="RJT43898.1"/>
    </source>
</evidence>
<evidence type="ECO:0000256" key="3">
    <source>
        <dbReference type="ARBA" id="ARBA00015716"/>
    </source>
</evidence>
<reference evidence="8 11" key="2">
    <citation type="submission" date="2018-04" db="EMBL/GenBank/DDBJ databases">
        <title>Whole genome sequence comparison of clinical and drinking water Legionella pneumophila isolates.</title>
        <authorList>
            <person name="Garner E."/>
        </authorList>
    </citation>
    <scope>NUCLEOTIDE SEQUENCE [LARGE SCALE GENOMIC DNA]</scope>
    <source>
        <strain evidence="8 11">WH02</strain>
    </source>
</reference>
<dbReference type="InterPro" id="IPR003772">
    <property type="entry name" value="YceD"/>
</dbReference>
<dbReference type="EMBL" id="QCXM01000008">
    <property type="protein sequence ID" value="PUT47117.1"/>
    <property type="molecule type" value="Genomic_DNA"/>
</dbReference>
<evidence type="ECO:0000256" key="2">
    <source>
        <dbReference type="ARBA" id="ARBA00010740"/>
    </source>
</evidence>
<keyword evidence="9" id="KW-1185">Reference proteome</keyword>
<evidence type="ECO:0000256" key="5">
    <source>
        <dbReference type="ARBA" id="ARBA00031841"/>
    </source>
</evidence>
<dbReference type="GeneID" id="48947368"/>
<evidence type="ECO:0000256" key="1">
    <source>
        <dbReference type="ARBA" id="ARBA00002868"/>
    </source>
</evidence>
<proteinExistence type="inferred from homology"/>
<protein>
    <recommendedName>
        <fullName evidence="3">Large ribosomal RNA subunit accumulation protein YceD</fullName>
    </recommendedName>
    <alternativeName>
        <fullName evidence="5">23S rRNA accumulation protein YceD</fullName>
    </alternativeName>
</protein>
<evidence type="ECO:0000313" key="11">
    <source>
        <dbReference type="Proteomes" id="UP000306421"/>
    </source>
</evidence>
<dbReference type="RefSeq" id="WP_108291493.1">
    <property type="nucleotide sequence ID" value="NZ_CAAAIR010000002.1"/>
</dbReference>
<dbReference type="EMBL" id="QFGG01000003">
    <property type="protein sequence ID" value="TID44632.1"/>
    <property type="molecule type" value="Genomic_DNA"/>
</dbReference>
<dbReference type="EMBL" id="QZWB01000019">
    <property type="protein sequence ID" value="RJT43898.1"/>
    <property type="molecule type" value="Genomic_DNA"/>
</dbReference>
<comment type="caution">
    <text evidence="7">The sequence shown here is derived from an EMBL/GenBank/DDBJ whole genome shotgun (WGS) entry which is preliminary data.</text>
</comment>
<evidence type="ECO:0000256" key="4">
    <source>
        <dbReference type="ARBA" id="ARBA00022517"/>
    </source>
</evidence>
<gene>
    <name evidence="7" type="ORF">D6J04_13485</name>
    <name evidence="6" type="ORF">DB745_08810</name>
    <name evidence="8" type="ORF">DIZ81_03800</name>
</gene>
<dbReference type="Proteomes" id="UP000306421">
    <property type="component" value="Unassembled WGS sequence"/>
</dbReference>
<reference evidence="7 10" key="3">
    <citation type="submission" date="2018-09" db="EMBL/GenBank/DDBJ databases">
        <title>Draft genome sequences of Legionella taurinensis isolated from water samples.</title>
        <authorList>
            <person name="Chakeri A."/>
            <person name="Allerberger F."/>
            <person name="Kundi M."/>
            <person name="Ruppitsch W."/>
            <person name="Schmid D."/>
        </authorList>
    </citation>
    <scope>NUCLEOTIDE SEQUENCE [LARGE SCALE GENOMIC DNA]</scope>
    <source>
        <strain evidence="7 10">4570-18-6</strain>
    </source>
</reference>
<comment type="function">
    <text evidence="1">Plays a role in synthesis, processing and/or stability of 23S rRNA.</text>
</comment>
<dbReference type="OrthoDB" id="9786771at2"/>
<dbReference type="GO" id="GO:0005829">
    <property type="term" value="C:cytosol"/>
    <property type="evidence" value="ECO:0007669"/>
    <property type="project" value="TreeGrafter"/>
</dbReference>
<comment type="similarity">
    <text evidence="2">Belongs to the DUF177 domain family.</text>
</comment>
<dbReference type="Proteomes" id="UP000251035">
    <property type="component" value="Unassembled WGS sequence"/>
</dbReference>
<evidence type="ECO:0000313" key="9">
    <source>
        <dbReference type="Proteomes" id="UP000251035"/>
    </source>
</evidence>
<dbReference type="PANTHER" id="PTHR38099">
    <property type="entry name" value="LARGE RIBOSOMAL RNA SUBUNIT ACCUMULATION PROTEIN YCED"/>
    <property type="match status" value="1"/>
</dbReference>
<organism evidence="7 10">
    <name type="scientific">Legionella taurinensis</name>
    <dbReference type="NCBI Taxonomy" id="70611"/>
    <lineage>
        <taxon>Bacteria</taxon>
        <taxon>Pseudomonadati</taxon>
        <taxon>Pseudomonadota</taxon>
        <taxon>Gammaproteobacteria</taxon>
        <taxon>Legionellales</taxon>
        <taxon>Legionellaceae</taxon>
        <taxon>Legionella</taxon>
    </lineage>
</organism>
<dbReference type="GO" id="GO:0042254">
    <property type="term" value="P:ribosome biogenesis"/>
    <property type="evidence" value="ECO:0007669"/>
    <property type="project" value="UniProtKB-KW"/>
</dbReference>
<evidence type="ECO:0000313" key="10">
    <source>
        <dbReference type="Proteomes" id="UP000270757"/>
    </source>
</evidence>
<name>A0A3A5L137_9GAMM</name>
<dbReference type="Pfam" id="PF02620">
    <property type="entry name" value="YceD"/>
    <property type="match status" value="1"/>
</dbReference>
<accession>A0A3A5L137</accession>
<sequence length="141" mass="16159">MQINLRKAVNQGPQHFSLTLSERLPHHIEPPVHLECGYEVERKDNYYLVNLNVSGDLTITCQRCLKPFAHSYANHLELAVCSSEEEAEKWLTTYETIVSLDNQVDLEGLITDELHLYSPQSHDDPSECDPEIAAYIHAERQ</sequence>
<dbReference type="AlphaFoldDB" id="A0A3A5L137"/>
<dbReference type="Proteomes" id="UP000270757">
    <property type="component" value="Unassembled WGS sequence"/>
</dbReference>
<evidence type="ECO:0000313" key="6">
    <source>
        <dbReference type="EMBL" id="PUT47117.1"/>
    </source>
</evidence>
<dbReference type="InterPro" id="IPR039255">
    <property type="entry name" value="YceD_bac"/>
</dbReference>
<reference evidence="6 9" key="1">
    <citation type="submission" date="2018-04" db="EMBL/GenBank/DDBJ databases">
        <title>Whole genome sequence comparison of clinical and drinking water Legionella pneumophila isolates associated with the Flint Water Crisis.</title>
        <authorList>
            <person name="Garner E."/>
            <person name="Brown C."/>
            <person name="Schwake O."/>
            <person name="Coil D."/>
            <person name="Jospin G."/>
            <person name="Eisen J."/>
            <person name="Edwards M."/>
            <person name="Pruden A."/>
        </authorList>
    </citation>
    <scope>NUCLEOTIDE SEQUENCE [LARGE SCALE GENOMIC DNA]</scope>
    <source>
        <strain evidence="6 9">Genessee03</strain>
    </source>
</reference>